<name>A0AAP8PSI2_SERMA</name>
<sequence length="264" mass="30885">MDSSLLDKFKELILDWKTSLIILLATPFFIKFLPKDTQSEWVGLSIVIAYFLFFISAASFLVRIISFLIDKHQVNKIKKEHDNKVAKLDAEKIETSKLIMNELSYTQKEIIRKLLPGPATFDTDYFASPSLKSDLMFLQNHRFLVLITSLGYDKHIYRLDDILINLIKDDFDKEINATFAYALTFEDTLDFVLNNLDPKKTKIALPDNKLDSIRKLSCVFSSYKNPRSNIMDLRFKNGYKKKFEQHFNREFNESTTFEIFKVES</sequence>
<dbReference type="RefSeq" id="WP_033644130.1">
    <property type="nucleotide sequence ID" value="NZ_CAMKJB010000017.1"/>
</dbReference>
<feature type="transmembrane region" description="Helical" evidence="1">
    <location>
        <begin position="42"/>
        <end position="69"/>
    </location>
</feature>
<dbReference type="EMBL" id="PQGI01000013">
    <property type="protein sequence ID" value="POP15193.1"/>
    <property type="molecule type" value="Genomic_DNA"/>
</dbReference>
<evidence type="ECO:0000313" key="4">
    <source>
        <dbReference type="Proteomes" id="UP000237365"/>
    </source>
</evidence>
<dbReference type="Proteomes" id="UP000237365">
    <property type="component" value="Unassembled WGS sequence"/>
</dbReference>
<comment type="caution">
    <text evidence="3">The sequence shown here is derived from an EMBL/GenBank/DDBJ whole genome shotgun (WGS) entry which is preliminary data.</text>
</comment>
<accession>A0AAP8PSI2</accession>
<evidence type="ECO:0000256" key="1">
    <source>
        <dbReference type="SAM" id="Phobius"/>
    </source>
</evidence>
<reference evidence="2 4" key="3">
    <citation type="submission" date="2024-07" db="EMBL/GenBank/DDBJ databases">
        <authorList>
            <person name="Raymann K."/>
        </authorList>
    </citation>
    <scope>NUCLEOTIDE SEQUENCE [LARGE SCALE GENOMIC DNA]</scope>
    <source>
        <strain evidence="2 4">KZ19</strain>
    </source>
</reference>
<reference evidence="3" key="1">
    <citation type="submission" date="2018-01" db="EMBL/GenBank/DDBJ databases">
        <title>The opportunistic pathogen Serratia marcescens is an overlooked threat to honeybees.</title>
        <authorList>
            <person name="Raymann K."/>
            <person name="Shaffer Z."/>
            <person name="Coon K."/>
            <person name="Salisbury S."/>
            <person name="Moran N.A."/>
        </authorList>
    </citation>
    <scope>NUCLEOTIDE SEQUENCE [LARGE SCALE GENOMIC DNA]</scope>
    <source>
        <strain evidence="3">KZ19</strain>
    </source>
</reference>
<evidence type="ECO:0000313" key="2">
    <source>
        <dbReference type="EMBL" id="MEX3185724.1"/>
    </source>
</evidence>
<keyword evidence="1" id="KW-0812">Transmembrane</keyword>
<proteinExistence type="predicted"/>
<keyword evidence="1" id="KW-1133">Transmembrane helix</keyword>
<keyword evidence="1" id="KW-0472">Membrane</keyword>
<evidence type="ECO:0000313" key="3">
    <source>
        <dbReference type="EMBL" id="POP15193.1"/>
    </source>
</evidence>
<dbReference type="AlphaFoldDB" id="A0AAP8PSI2"/>
<gene>
    <name evidence="2" type="ORF">C3R40_003730</name>
    <name evidence="3" type="ORF">C3R40_16825</name>
</gene>
<protein>
    <submittedName>
        <fullName evidence="3">Uncharacterized protein</fullName>
    </submittedName>
</protein>
<feature type="transmembrane region" description="Helical" evidence="1">
    <location>
        <begin position="12"/>
        <end position="30"/>
    </location>
</feature>
<dbReference type="EMBL" id="PQGI02000001">
    <property type="protein sequence ID" value="MEX3185724.1"/>
    <property type="molecule type" value="Genomic_DNA"/>
</dbReference>
<organism evidence="3">
    <name type="scientific">Serratia marcescens</name>
    <dbReference type="NCBI Taxonomy" id="615"/>
    <lineage>
        <taxon>Bacteria</taxon>
        <taxon>Pseudomonadati</taxon>
        <taxon>Pseudomonadota</taxon>
        <taxon>Gammaproteobacteria</taxon>
        <taxon>Enterobacterales</taxon>
        <taxon>Yersiniaceae</taxon>
        <taxon>Serratia</taxon>
    </lineage>
</organism>
<reference evidence="2 4" key="2">
    <citation type="submission" date="2024-07" db="EMBL/GenBank/DDBJ databases">
        <title>Making a pathogen? Evaluating the impact of protist predation on the evolution of virulence in Serratia marcescens.</title>
        <authorList>
            <person name="Hopkins H."/>
            <person name="Lopezguerra C."/>
            <person name="Lau M.-J."/>
        </authorList>
    </citation>
    <scope>NUCLEOTIDE SEQUENCE [LARGE SCALE GENOMIC DNA]</scope>
    <source>
        <strain evidence="2 4">KZ19</strain>
    </source>
</reference>